<dbReference type="Gramene" id="Bra008727.1">
    <property type="protein sequence ID" value="Bra008727.1-P"/>
    <property type="gene ID" value="Bra008727"/>
</dbReference>
<dbReference type="InterPro" id="IPR039774">
    <property type="entry name" value="Sin3-like"/>
</dbReference>
<dbReference type="eggNOG" id="KOG4204">
    <property type="taxonomic scope" value="Eukaryota"/>
</dbReference>
<dbReference type="STRING" id="51351.M4CWY0"/>
<keyword evidence="4" id="KW-1185">Reference proteome</keyword>
<dbReference type="InterPro" id="IPR036600">
    <property type="entry name" value="PAH_sf"/>
</dbReference>
<evidence type="ECO:0000313" key="4">
    <source>
        <dbReference type="Proteomes" id="UP000011750"/>
    </source>
</evidence>
<reference evidence="3 4" key="1">
    <citation type="journal article" date="2011" name="Nat. Genet.">
        <title>The genome of the mesopolyploid crop species Brassica rapa.</title>
        <authorList>
            <consortium name="Brassica rapa Genome Sequencing Project Consortium"/>
            <person name="Wang X."/>
            <person name="Wang H."/>
            <person name="Wang J."/>
            <person name="Sun R."/>
            <person name="Wu J."/>
            <person name="Liu S."/>
            <person name="Bai Y."/>
            <person name="Mun J.H."/>
            <person name="Bancroft I."/>
            <person name="Cheng F."/>
            <person name="Huang S."/>
            <person name="Li X."/>
            <person name="Hua W."/>
            <person name="Wang J."/>
            <person name="Wang X."/>
            <person name="Freeling M."/>
            <person name="Pires J.C."/>
            <person name="Paterson A.H."/>
            <person name="Chalhoub B."/>
            <person name="Wang B."/>
            <person name="Hayward A."/>
            <person name="Sharpe A.G."/>
            <person name="Park B.S."/>
            <person name="Weisshaar B."/>
            <person name="Liu B."/>
            <person name="Li B."/>
            <person name="Liu B."/>
            <person name="Tong C."/>
            <person name="Song C."/>
            <person name="Duran C."/>
            <person name="Peng C."/>
            <person name="Geng C."/>
            <person name="Koh C."/>
            <person name="Lin C."/>
            <person name="Edwards D."/>
            <person name="Mu D."/>
            <person name="Shen D."/>
            <person name="Soumpourou E."/>
            <person name="Li F."/>
            <person name="Fraser F."/>
            <person name="Conant G."/>
            <person name="Lassalle G."/>
            <person name="King G.J."/>
            <person name="Bonnema G."/>
            <person name="Tang H."/>
            <person name="Wang H."/>
            <person name="Belcram H."/>
            <person name="Zhou H."/>
            <person name="Hirakawa H."/>
            <person name="Abe H."/>
            <person name="Guo H."/>
            <person name="Wang H."/>
            <person name="Jin H."/>
            <person name="Parkin I.A."/>
            <person name="Batley J."/>
            <person name="Kim J.S."/>
            <person name="Just J."/>
            <person name="Li J."/>
            <person name="Xu J."/>
            <person name="Deng J."/>
            <person name="Kim J.A."/>
            <person name="Li J."/>
            <person name="Yu J."/>
            <person name="Meng J."/>
            <person name="Wang J."/>
            <person name="Min J."/>
            <person name="Poulain J."/>
            <person name="Wang J."/>
            <person name="Hatakeyama K."/>
            <person name="Wu K."/>
            <person name="Wang L."/>
            <person name="Fang L."/>
            <person name="Trick M."/>
            <person name="Links M.G."/>
            <person name="Zhao M."/>
            <person name="Jin M."/>
            <person name="Ramchiary N."/>
            <person name="Drou N."/>
            <person name="Berkman P.J."/>
            <person name="Cai Q."/>
            <person name="Huang Q."/>
            <person name="Li R."/>
            <person name="Tabata S."/>
            <person name="Cheng S."/>
            <person name="Zhang S."/>
            <person name="Zhang S."/>
            <person name="Huang S."/>
            <person name="Sato S."/>
            <person name="Sun S."/>
            <person name="Kwon S.J."/>
            <person name="Choi S.R."/>
            <person name="Lee T.H."/>
            <person name="Fan W."/>
            <person name="Zhao X."/>
            <person name="Tan X."/>
            <person name="Xu X."/>
            <person name="Wang Y."/>
            <person name="Qiu Y."/>
            <person name="Yin Y."/>
            <person name="Li Y."/>
            <person name="Du Y."/>
            <person name="Liao Y."/>
            <person name="Lim Y."/>
            <person name="Narusaka Y."/>
            <person name="Wang Y."/>
            <person name="Wang Z."/>
            <person name="Li Z."/>
            <person name="Wang Z."/>
            <person name="Xiong Z."/>
            <person name="Zhang Z."/>
        </authorList>
    </citation>
    <scope>NUCLEOTIDE SEQUENCE [LARGE SCALE GENOMIC DNA]</scope>
    <source>
        <strain evidence="3 4">cv. Chiifu-401-42</strain>
    </source>
</reference>
<evidence type="ECO:0000313" key="3">
    <source>
        <dbReference type="EnsemblPlants" id="Bra008727.1-P"/>
    </source>
</evidence>
<dbReference type="Pfam" id="PF02671">
    <property type="entry name" value="PAH"/>
    <property type="match status" value="1"/>
</dbReference>
<accession>M4CWY0</accession>
<dbReference type="Proteomes" id="UP000011750">
    <property type="component" value="Chromosome A10"/>
</dbReference>
<dbReference type="OMA" id="HEFEDEC"/>
<dbReference type="EnsemblPlants" id="Bra008727.1">
    <property type="protein sequence ID" value="Bra008727.1-P"/>
    <property type="gene ID" value="Bra008727"/>
</dbReference>
<sequence length="395" mass="45540">MIYKRIYTWAHWPKEDSTDIHGVIARVKVLFKGHNKLISGFNIFLPEGLEIALDDDEVVEEAPPPKKADQALALVNNIKRRYNNKDMLLESAGSAAKMGEELLTLIIEKKISLEEGSFRVEDHFTAQNLRCIERLYGDHGVDVKETIRKDPAAALPVILPRLKQKQDEWTKCREDLNLAWADVYEKYHYKSLDHRSFSFKQQDSKYLTPKALVSEIKDLKEKSQKESNVPHLEYEYLDRSIHEDLFKLVQFSCEEIFSNKEKMGKVLRLLNNLLELMLGVKTKHQGASTTSEEASKDVVTTRVFYVNDDFYVLFRLHRILYERISSAKTYCTGGCEMNGRNTKDTAASPHPYASLVKQLQAVVADDVNNKLLQLYESEKSRNTVYYETARVPPSR</sequence>
<dbReference type="SUPFAM" id="SSF47762">
    <property type="entry name" value="PAH2 domain"/>
    <property type="match status" value="1"/>
</dbReference>
<dbReference type="AlphaFoldDB" id="M4CWY0"/>
<reference evidence="3 4" key="2">
    <citation type="journal article" date="2018" name="Hortic Res">
        <title>Improved Brassica rapa reference genome by single-molecule sequencing and chromosome conformation capture technologies.</title>
        <authorList>
            <person name="Zhang L."/>
            <person name="Cai X."/>
            <person name="Wu J."/>
            <person name="Liu M."/>
            <person name="Grob S."/>
            <person name="Cheng F."/>
            <person name="Liang J."/>
            <person name="Cai C."/>
            <person name="Liu Z."/>
            <person name="Liu B."/>
            <person name="Wang F."/>
            <person name="Li S."/>
            <person name="Liu F."/>
            <person name="Li X."/>
            <person name="Cheng L."/>
            <person name="Yang W."/>
            <person name="Li M.H."/>
            <person name="Grossniklaus U."/>
            <person name="Zheng H."/>
            <person name="Wang X."/>
        </authorList>
    </citation>
    <scope>NUCLEOTIDE SEQUENCE [LARGE SCALE GENOMIC DNA]</scope>
    <source>
        <strain evidence="3 4">cv. Chiifu-401-42</strain>
    </source>
</reference>
<dbReference type="GO" id="GO:0000122">
    <property type="term" value="P:negative regulation of transcription by RNA polymerase II"/>
    <property type="evidence" value="ECO:0000318"/>
    <property type="project" value="GO_Central"/>
</dbReference>
<dbReference type="Gene3D" id="1.20.1160.11">
    <property type="entry name" value="Paired amphipathic helix"/>
    <property type="match status" value="1"/>
</dbReference>
<dbReference type="GO" id="GO:0000785">
    <property type="term" value="C:chromatin"/>
    <property type="evidence" value="ECO:0000318"/>
    <property type="project" value="GO_Central"/>
</dbReference>
<comment type="subcellular location">
    <subcellularLocation>
        <location evidence="1">Nucleus</location>
    </subcellularLocation>
</comment>
<reference evidence="3" key="3">
    <citation type="submission" date="2023-03" db="UniProtKB">
        <authorList>
            <consortium name="EnsemblPlants"/>
        </authorList>
    </citation>
    <scope>IDENTIFICATION</scope>
    <source>
        <strain evidence="3">cv. Chiifu-401-42</strain>
    </source>
</reference>
<dbReference type="HOGENOM" id="CLU_698992_0_0_1"/>
<dbReference type="GO" id="GO:0003714">
    <property type="term" value="F:transcription corepressor activity"/>
    <property type="evidence" value="ECO:0000318"/>
    <property type="project" value="GO_Central"/>
</dbReference>
<dbReference type="InterPro" id="IPR003822">
    <property type="entry name" value="PAH"/>
</dbReference>
<evidence type="ECO:0000256" key="1">
    <source>
        <dbReference type="ARBA" id="ARBA00004123"/>
    </source>
</evidence>
<evidence type="ECO:0000256" key="2">
    <source>
        <dbReference type="ARBA" id="ARBA00023242"/>
    </source>
</evidence>
<name>M4CWY0_BRACM</name>
<keyword evidence="2" id="KW-0539">Nucleus</keyword>
<organism evidence="3 4">
    <name type="scientific">Brassica campestris</name>
    <name type="common">Field mustard</name>
    <dbReference type="NCBI Taxonomy" id="3711"/>
    <lineage>
        <taxon>Eukaryota</taxon>
        <taxon>Viridiplantae</taxon>
        <taxon>Streptophyta</taxon>
        <taxon>Embryophyta</taxon>
        <taxon>Tracheophyta</taxon>
        <taxon>Spermatophyta</taxon>
        <taxon>Magnoliopsida</taxon>
        <taxon>eudicotyledons</taxon>
        <taxon>Gunneridae</taxon>
        <taxon>Pentapetalae</taxon>
        <taxon>rosids</taxon>
        <taxon>malvids</taxon>
        <taxon>Brassicales</taxon>
        <taxon>Brassicaceae</taxon>
        <taxon>Brassiceae</taxon>
        <taxon>Brassica</taxon>
    </lineage>
</organism>
<protein>
    <submittedName>
        <fullName evidence="3">Uncharacterized protein</fullName>
    </submittedName>
</protein>
<dbReference type="GO" id="GO:0000118">
    <property type="term" value="C:histone deacetylase complex"/>
    <property type="evidence" value="ECO:0000318"/>
    <property type="project" value="GO_Central"/>
</dbReference>
<dbReference type="InParanoid" id="M4CWY0"/>
<dbReference type="PANTHER" id="PTHR12346:SF8">
    <property type="entry name" value="PAIRED AMPHIPATHIC HELIX PROTEIN SIN3-LIKE 2"/>
    <property type="match status" value="1"/>
</dbReference>
<dbReference type="PANTHER" id="PTHR12346">
    <property type="entry name" value="SIN3B-RELATED"/>
    <property type="match status" value="1"/>
</dbReference>
<proteinExistence type="predicted"/>